<keyword evidence="8" id="KW-0997">Cell inner membrane</keyword>
<feature type="transmembrane region" description="Helical" evidence="8">
    <location>
        <begin position="225"/>
        <end position="243"/>
    </location>
</feature>
<organism evidence="9 10">
    <name type="scientific">Dulcicalothrix desertica PCC 7102</name>
    <dbReference type="NCBI Taxonomy" id="232991"/>
    <lineage>
        <taxon>Bacteria</taxon>
        <taxon>Bacillati</taxon>
        <taxon>Cyanobacteriota</taxon>
        <taxon>Cyanophyceae</taxon>
        <taxon>Nostocales</taxon>
        <taxon>Calotrichaceae</taxon>
        <taxon>Dulcicalothrix</taxon>
    </lineage>
</organism>
<evidence type="ECO:0000256" key="7">
    <source>
        <dbReference type="ARBA" id="ARBA00023136"/>
    </source>
</evidence>
<evidence type="ECO:0000256" key="5">
    <source>
        <dbReference type="ARBA" id="ARBA00022989"/>
    </source>
</evidence>
<dbReference type="HAMAP" id="MF_01308">
    <property type="entry name" value="CemA_PxcA"/>
    <property type="match status" value="1"/>
</dbReference>
<gene>
    <name evidence="9" type="primary">pcxA</name>
    <name evidence="8" type="synonym">pxcA</name>
    <name evidence="9" type="ORF">DSM106972_059300</name>
</gene>
<dbReference type="NCBIfam" id="NF002703">
    <property type="entry name" value="PRK02507.1-1"/>
    <property type="match status" value="1"/>
</dbReference>
<dbReference type="EMBL" id="RSCL01000016">
    <property type="protein sequence ID" value="RUT02452.1"/>
    <property type="molecule type" value="Genomic_DNA"/>
</dbReference>
<keyword evidence="2 8" id="KW-0813">Transport</keyword>
<dbReference type="Proteomes" id="UP000271624">
    <property type="component" value="Unassembled WGS sequence"/>
</dbReference>
<evidence type="ECO:0000256" key="6">
    <source>
        <dbReference type="ARBA" id="ARBA00023065"/>
    </source>
</evidence>
<comment type="caution">
    <text evidence="9">The sequence shown here is derived from an EMBL/GenBank/DDBJ whole genome shotgun (WGS) entry which is preliminary data.</text>
</comment>
<keyword evidence="5 8" id="KW-1133">Transmembrane helix</keyword>
<reference evidence="9" key="1">
    <citation type="submission" date="2018-12" db="EMBL/GenBank/DDBJ databases">
        <authorList>
            <person name="Will S."/>
            <person name="Neumann-Schaal M."/>
            <person name="Henke P."/>
        </authorList>
    </citation>
    <scope>NUCLEOTIDE SEQUENCE</scope>
    <source>
        <strain evidence="9">PCC 7102</strain>
    </source>
</reference>
<protein>
    <recommendedName>
        <fullName evidence="8">Proton extrusion protein PxcA</fullName>
    </recommendedName>
</protein>
<dbReference type="RefSeq" id="WP_233787173.1">
    <property type="nucleotide sequence ID" value="NZ_RSCL01000016.1"/>
</dbReference>
<evidence type="ECO:0000256" key="2">
    <source>
        <dbReference type="ARBA" id="ARBA00022448"/>
    </source>
</evidence>
<dbReference type="GO" id="GO:0005886">
    <property type="term" value="C:plasma membrane"/>
    <property type="evidence" value="ECO:0007669"/>
    <property type="project" value="UniProtKB-SubCell"/>
</dbReference>
<name>A0A433V8K8_9CYAN</name>
<reference evidence="9" key="2">
    <citation type="journal article" date="2019" name="Genome Biol. Evol.">
        <title>Day and night: Metabolic profiles and evolutionary relationships of six axenic non-marine cyanobacteria.</title>
        <authorList>
            <person name="Will S.E."/>
            <person name="Henke P."/>
            <person name="Boedeker C."/>
            <person name="Huang S."/>
            <person name="Brinkmann H."/>
            <person name="Rohde M."/>
            <person name="Jarek M."/>
            <person name="Friedl T."/>
            <person name="Seufert S."/>
            <person name="Schumacher M."/>
            <person name="Overmann J."/>
            <person name="Neumann-Schaal M."/>
            <person name="Petersen J."/>
        </authorList>
    </citation>
    <scope>NUCLEOTIDE SEQUENCE [LARGE SCALE GENOMIC DNA]</scope>
    <source>
        <strain evidence="9">PCC 7102</strain>
    </source>
</reference>
<sequence>MALKSSSMAKSTGSLRHKIINFWRYSFAWFTDTPERALNDAYKAATIIREIEIEQFSGNKISSESANYSNSVMNYWQSALNNNLNIVKFRLAEFRLSSSLIKLSNQEILEKLKYIDEIVAKYLQDDELLASGAIIPADTHNINNTNINNQVSQIERQQVIQPPIKVQTAQDRDVESMRVKPVSHKSGILPRSIGRTFNRLKDDFAPEAEEKYVQNFRVSRRRTQASVKFLVMLAVIPLITHLLTKQFLVSPIVERTRGENNPNIFINSEMEDEALQELKIYERGLKFESFILKAPTLTPEKIGEQVKEKAIEIAEEFRHKSNNAISNIFADMFSLVAFAVVVATSKREIVILKAFIDDVVYGLSDSAKAFLIILFTDIFVGFHSPHGWEILLEGMAQHLGLPPNRSAIFLFIATFPVVLDTIFKYWIFRYLSRLSPSALATLKEMNE</sequence>
<keyword evidence="3 8" id="KW-0812">Transmembrane</keyword>
<keyword evidence="10" id="KW-1185">Reference proteome</keyword>
<proteinExistence type="inferred from homology"/>
<accession>A0A433V8K8</accession>
<dbReference type="AlphaFoldDB" id="A0A433V8K8"/>
<dbReference type="Pfam" id="PF03040">
    <property type="entry name" value="CemA"/>
    <property type="match status" value="1"/>
</dbReference>
<keyword evidence="4 8" id="KW-0375">Hydrogen ion transport</keyword>
<evidence type="ECO:0000256" key="4">
    <source>
        <dbReference type="ARBA" id="ARBA00022781"/>
    </source>
</evidence>
<dbReference type="InterPro" id="IPR004282">
    <property type="entry name" value="CemA"/>
</dbReference>
<feature type="transmembrane region" description="Helical" evidence="8">
    <location>
        <begin position="369"/>
        <end position="388"/>
    </location>
</feature>
<comment type="similarity">
    <text evidence="8">Belongs to the CemA family.</text>
</comment>
<evidence type="ECO:0000313" key="10">
    <source>
        <dbReference type="Proteomes" id="UP000271624"/>
    </source>
</evidence>
<evidence type="ECO:0000256" key="8">
    <source>
        <dbReference type="HAMAP-Rule" id="MF_01308"/>
    </source>
</evidence>
<dbReference type="PANTHER" id="PTHR33650:SF2">
    <property type="entry name" value="CHLOROPLAST ENVELOPE MEMBRANE PROTEIN"/>
    <property type="match status" value="1"/>
</dbReference>
<keyword evidence="7 8" id="KW-0472">Membrane</keyword>
<evidence type="ECO:0000256" key="1">
    <source>
        <dbReference type="ARBA" id="ARBA00004141"/>
    </source>
</evidence>
<evidence type="ECO:0000313" key="9">
    <source>
        <dbReference type="EMBL" id="RUT02452.1"/>
    </source>
</evidence>
<keyword evidence="6 8" id="KW-0406">Ion transport</keyword>
<evidence type="ECO:0000256" key="3">
    <source>
        <dbReference type="ARBA" id="ARBA00022692"/>
    </source>
</evidence>
<comment type="function">
    <text evidence="8">Required for H(+) efflux immediately after light irradiation to form a rapid H(+) concentration gradient across the thylakoid membranes. Together with PxcL, contributes to transient H(+) uptake following dark to light transition.</text>
</comment>
<dbReference type="PANTHER" id="PTHR33650">
    <property type="entry name" value="CHLOROPLAST ENVELOPE MEMBRANE PROTEIN-RELATED"/>
    <property type="match status" value="1"/>
</dbReference>
<comment type="subcellular location">
    <subcellularLocation>
        <location evidence="8">Cell inner membrane</location>
        <topology evidence="8">Multi-pass membrane protein</topology>
    </subcellularLocation>
    <subcellularLocation>
        <location evidence="1">Membrane</location>
        <topology evidence="1">Multi-pass membrane protein</topology>
    </subcellularLocation>
</comment>
<feature type="transmembrane region" description="Helical" evidence="8">
    <location>
        <begin position="408"/>
        <end position="427"/>
    </location>
</feature>
<feature type="transmembrane region" description="Helical" evidence="8">
    <location>
        <begin position="324"/>
        <end position="343"/>
    </location>
</feature>
<dbReference type="GO" id="GO:0015078">
    <property type="term" value="F:proton transmembrane transporter activity"/>
    <property type="evidence" value="ECO:0007669"/>
    <property type="project" value="UniProtKB-UniRule"/>
</dbReference>
<keyword evidence="8" id="KW-1003">Cell membrane</keyword>